<keyword evidence="2" id="KW-1133">Transmembrane helix</keyword>
<gene>
    <name evidence="3" type="ORF">B0T16DRAFT_199078</name>
</gene>
<accession>A0AA39Y2M2</accession>
<dbReference type="AlphaFoldDB" id="A0AA39Y2M2"/>
<keyword evidence="2" id="KW-0812">Transmembrane</keyword>
<keyword evidence="2" id="KW-0472">Membrane</keyword>
<comment type="caution">
    <text evidence="3">The sequence shown here is derived from an EMBL/GenBank/DDBJ whole genome shotgun (WGS) entry which is preliminary data.</text>
</comment>
<protein>
    <submittedName>
        <fullName evidence="3">Uncharacterized protein</fullName>
    </submittedName>
</protein>
<evidence type="ECO:0000313" key="3">
    <source>
        <dbReference type="EMBL" id="KAK0644604.1"/>
    </source>
</evidence>
<keyword evidence="4" id="KW-1185">Reference proteome</keyword>
<feature type="transmembrane region" description="Helical" evidence="2">
    <location>
        <begin position="196"/>
        <end position="215"/>
    </location>
</feature>
<evidence type="ECO:0000256" key="2">
    <source>
        <dbReference type="SAM" id="Phobius"/>
    </source>
</evidence>
<organism evidence="3 4">
    <name type="scientific">Cercophora newfieldiana</name>
    <dbReference type="NCBI Taxonomy" id="92897"/>
    <lineage>
        <taxon>Eukaryota</taxon>
        <taxon>Fungi</taxon>
        <taxon>Dikarya</taxon>
        <taxon>Ascomycota</taxon>
        <taxon>Pezizomycotina</taxon>
        <taxon>Sordariomycetes</taxon>
        <taxon>Sordariomycetidae</taxon>
        <taxon>Sordariales</taxon>
        <taxon>Lasiosphaeriaceae</taxon>
        <taxon>Cercophora</taxon>
    </lineage>
</organism>
<evidence type="ECO:0000313" key="4">
    <source>
        <dbReference type="Proteomes" id="UP001174936"/>
    </source>
</evidence>
<name>A0AA39Y2M2_9PEZI</name>
<sequence length="219" mass="24609">MENQSECSPPRTESPDSLPTHRIFSVPELADVVNIADQYSHNSPIACYPYRHPQSGFYQDQPTAAAEFPGRHRRSWHPKWKHLHRNTIDSNASAKTGSPGFACLSRTPDLGYQAMFIHAAPIRHALLLVPPASRRELLFCLGLGFGAPHAIASSLVRAWISPALRLLLAPSEYPHERRHLALQWKRGCSHPSGYCSSFPCCFLILPCVFCFRFYFLAAQ</sequence>
<evidence type="ECO:0000256" key="1">
    <source>
        <dbReference type="SAM" id="MobiDB-lite"/>
    </source>
</evidence>
<reference evidence="3" key="1">
    <citation type="submission" date="2023-06" db="EMBL/GenBank/DDBJ databases">
        <title>Genome-scale phylogeny and comparative genomics of the fungal order Sordariales.</title>
        <authorList>
            <consortium name="Lawrence Berkeley National Laboratory"/>
            <person name="Hensen N."/>
            <person name="Bonometti L."/>
            <person name="Westerberg I."/>
            <person name="Brannstrom I.O."/>
            <person name="Guillou S."/>
            <person name="Cros-Aarteil S."/>
            <person name="Calhoun S."/>
            <person name="Haridas S."/>
            <person name="Kuo A."/>
            <person name="Mondo S."/>
            <person name="Pangilinan J."/>
            <person name="Riley R."/>
            <person name="Labutti K."/>
            <person name="Andreopoulos B."/>
            <person name="Lipzen A."/>
            <person name="Chen C."/>
            <person name="Yanf M."/>
            <person name="Daum C."/>
            <person name="Ng V."/>
            <person name="Clum A."/>
            <person name="Steindorff A."/>
            <person name="Ohm R."/>
            <person name="Martin F."/>
            <person name="Silar P."/>
            <person name="Natvig D."/>
            <person name="Lalanne C."/>
            <person name="Gautier V."/>
            <person name="Ament-Velasquez S.L."/>
            <person name="Kruys A."/>
            <person name="Hutchinson M.I."/>
            <person name="Powell A.J."/>
            <person name="Barry K."/>
            <person name="Miller A.N."/>
            <person name="Grigoriev I.V."/>
            <person name="Debuchy R."/>
            <person name="Gladieux P."/>
            <person name="Thoren M.H."/>
            <person name="Johannesson H."/>
        </authorList>
    </citation>
    <scope>NUCLEOTIDE SEQUENCE</scope>
    <source>
        <strain evidence="3">SMH2532-1</strain>
    </source>
</reference>
<dbReference type="Proteomes" id="UP001174936">
    <property type="component" value="Unassembled WGS sequence"/>
</dbReference>
<dbReference type="EMBL" id="JAULSV010000005">
    <property type="protein sequence ID" value="KAK0644604.1"/>
    <property type="molecule type" value="Genomic_DNA"/>
</dbReference>
<feature type="transmembrane region" description="Helical" evidence="2">
    <location>
        <begin position="137"/>
        <end position="160"/>
    </location>
</feature>
<feature type="region of interest" description="Disordered" evidence="1">
    <location>
        <begin position="1"/>
        <end position="20"/>
    </location>
</feature>
<proteinExistence type="predicted"/>